<evidence type="ECO:0000313" key="1">
    <source>
        <dbReference type="EMBL" id="AZE30418.1"/>
    </source>
</evidence>
<evidence type="ECO:0000313" key="2">
    <source>
        <dbReference type="Proteomes" id="UP000280455"/>
    </source>
</evidence>
<name>A0AAD0ZJL5_9PSED</name>
<proteinExistence type="predicted"/>
<dbReference type="Proteomes" id="UP000280455">
    <property type="component" value="Chromosome"/>
</dbReference>
<accession>A0AAD0ZJL5</accession>
<dbReference type="EMBL" id="CP027750">
    <property type="protein sequence ID" value="AZE30418.1"/>
    <property type="molecule type" value="Genomic_DNA"/>
</dbReference>
<organism evidence="1 2">
    <name type="scientific">Pseudomonas chlororaphis subsp. aureofaciens</name>
    <dbReference type="NCBI Taxonomy" id="587851"/>
    <lineage>
        <taxon>Bacteria</taxon>
        <taxon>Pseudomonadati</taxon>
        <taxon>Pseudomonadota</taxon>
        <taxon>Gammaproteobacteria</taxon>
        <taxon>Pseudomonadales</taxon>
        <taxon>Pseudomonadaceae</taxon>
        <taxon>Pseudomonas</taxon>
    </lineage>
</organism>
<gene>
    <name evidence="1" type="ORF">C4K07_3635</name>
</gene>
<dbReference type="AlphaFoldDB" id="A0AAD0ZJL5"/>
<sequence>MVIRTTFTYDLSIQVTPQRTAALNVCFPWLQSTPLAFN</sequence>
<reference evidence="1 2" key="1">
    <citation type="submission" date="2018-03" db="EMBL/GenBank/DDBJ databases">
        <title>Diversity of phytobeneficial traits revealed by whole-genome analysis of worldwide-isolated phenazine-producing Pseudomonas spp.</title>
        <authorList>
            <person name="Biessy A."/>
            <person name="Novinscak A."/>
            <person name="Blom J."/>
            <person name="Leger G."/>
            <person name="Thomashow L.S."/>
            <person name="Cazorla F.M."/>
            <person name="Josic D."/>
            <person name="Filion M."/>
        </authorList>
    </citation>
    <scope>NUCLEOTIDE SEQUENCE [LARGE SCALE GENOMIC DNA]</scope>
    <source>
        <strain evidence="1 2">ChPhzS24</strain>
    </source>
</reference>
<protein>
    <submittedName>
        <fullName evidence="1">Uncharacterized protein</fullName>
    </submittedName>
</protein>